<dbReference type="Proteomes" id="UP000286576">
    <property type="component" value="Unassembled WGS sequence"/>
</dbReference>
<dbReference type="Pfam" id="PF00023">
    <property type="entry name" value="Ank"/>
    <property type="match status" value="1"/>
</dbReference>
<dbReference type="PROSITE" id="PS50088">
    <property type="entry name" value="ANK_REPEAT"/>
    <property type="match status" value="1"/>
</dbReference>
<dbReference type="Gene3D" id="1.25.40.20">
    <property type="entry name" value="Ankyrin repeat-containing domain"/>
    <property type="match status" value="1"/>
</dbReference>
<organism evidence="2 3">
    <name type="scientific">Aurantiacibacter zhengii</name>
    <dbReference type="NCBI Taxonomy" id="2307003"/>
    <lineage>
        <taxon>Bacteria</taxon>
        <taxon>Pseudomonadati</taxon>
        <taxon>Pseudomonadota</taxon>
        <taxon>Alphaproteobacteria</taxon>
        <taxon>Sphingomonadales</taxon>
        <taxon>Erythrobacteraceae</taxon>
        <taxon>Aurantiacibacter</taxon>
    </lineage>
</organism>
<dbReference type="InterPro" id="IPR002110">
    <property type="entry name" value="Ankyrin_rpt"/>
</dbReference>
<proteinExistence type="predicted"/>
<gene>
    <name evidence="2" type="ORF">D2V07_10145</name>
</gene>
<accession>A0A418NRH8</accession>
<evidence type="ECO:0000256" key="1">
    <source>
        <dbReference type="PROSITE-ProRule" id="PRU00023"/>
    </source>
</evidence>
<sequence length="132" mass="14450">MSLIKAVEMQDREQVATLASTGADLEQRNDVGQTPLVLASKTDQFVIAEILLDAGADPFAADMFGWTAGYAVQTTRLTGGKEFEARERVREKLKAHGYRIPGPNSNEIMELVDMGNWPPARWNVPSQAGMGE</sequence>
<evidence type="ECO:0000313" key="2">
    <source>
        <dbReference type="EMBL" id="RIV85690.1"/>
    </source>
</evidence>
<keyword evidence="1" id="KW-0040">ANK repeat</keyword>
<protein>
    <submittedName>
        <fullName evidence="2">Ankyrin repeat domain-containing protein</fullName>
    </submittedName>
</protein>
<dbReference type="PROSITE" id="PS50297">
    <property type="entry name" value="ANK_REP_REGION"/>
    <property type="match status" value="1"/>
</dbReference>
<keyword evidence="3" id="KW-1185">Reference proteome</keyword>
<dbReference type="SUPFAM" id="SSF48403">
    <property type="entry name" value="Ankyrin repeat"/>
    <property type="match status" value="1"/>
</dbReference>
<name>A0A418NRH8_9SPHN</name>
<evidence type="ECO:0000313" key="3">
    <source>
        <dbReference type="Proteomes" id="UP000286576"/>
    </source>
</evidence>
<comment type="caution">
    <text evidence="2">The sequence shown here is derived from an EMBL/GenBank/DDBJ whole genome shotgun (WGS) entry which is preliminary data.</text>
</comment>
<dbReference type="InterPro" id="IPR036770">
    <property type="entry name" value="Ankyrin_rpt-contain_sf"/>
</dbReference>
<feature type="repeat" description="ANK" evidence="1">
    <location>
        <begin position="31"/>
        <end position="63"/>
    </location>
</feature>
<dbReference type="AlphaFoldDB" id="A0A418NRH8"/>
<reference evidence="2 3" key="1">
    <citation type="submission" date="2018-08" db="EMBL/GenBank/DDBJ databases">
        <title>Erythrobacter zhengii sp.nov., a bacterium isolated from deep-sea sediment.</title>
        <authorList>
            <person name="Fang C."/>
            <person name="Wu Y.-H."/>
            <person name="Sun C."/>
            <person name="Wang H."/>
            <person name="Cheng H."/>
            <person name="Meng F.-X."/>
            <person name="Wang C.-S."/>
            <person name="Xu X.-W."/>
        </authorList>
    </citation>
    <scope>NUCLEOTIDE SEQUENCE [LARGE SCALE GENOMIC DNA]</scope>
    <source>
        <strain evidence="2 3">V18</strain>
    </source>
</reference>
<dbReference type="EMBL" id="QXFL01000004">
    <property type="protein sequence ID" value="RIV85690.1"/>
    <property type="molecule type" value="Genomic_DNA"/>
</dbReference>